<keyword evidence="3" id="KW-1185">Reference proteome</keyword>
<keyword evidence="1" id="KW-0472">Membrane</keyword>
<dbReference type="RefSeq" id="WP_094060028.1">
    <property type="nucleotide sequence ID" value="NZ_CP022530.1"/>
</dbReference>
<evidence type="ECO:0000313" key="2">
    <source>
        <dbReference type="EMBL" id="ASP38842.1"/>
    </source>
</evidence>
<dbReference type="Proteomes" id="UP000202440">
    <property type="component" value="Chromosome"/>
</dbReference>
<protein>
    <recommendedName>
        <fullName evidence="4">Pilus assembly protein TadE</fullName>
    </recommendedName>
</protein>
<keyword evidence="1" id="KW-1133">Transmembrane helix</keyword>
<reference evidence="2 3" key="1">
    <citation type="submission" date="2017-07" db="EMBL/GenBank/DDBJ databases">
        <title>Annotated genome sequence of Bacterioplanes sanyensis isolated from Red Sea.</title>
        <authorList>
            <person name="Rehman Z.U."/>
        </authorList>
    </citation>
    <scope>NUCLEOTIDE SEQUENCE [LARGE SCALE GENOMIC DNA]</scope>
    <source>
        <strain evidence="2 3">NV9</strain>
    </source>
</reference>
<feature type="transmembrane region" description="Helical" evidence="1">
    <location>
        <begin position="12"/>
        <end position="30"/>
    </location>
</feature>
<organism evidence="2 3">
    <name type="scientific">Bacterioplanes sanyensis</name>
    <dbReference type="NCBI Taxonomy" id="1249553"/>
    <lineage>
        <taxon>Bacteria</taxon>
        <taxon>Pseudomonadati</taxon>
        <taxon>Pseudomonadota</taxon>
        <taxon>Gammaproteobacteria</taxon>
        <taxon>Oceanospirillales</taxon>
        <taxon>Oceanospirillaceae</taxon>
        <taxon>Bacterioplanes</taxon>
    </lineage>
</organism>
<dbReference type="KEGG" id="bsan:CHH28_09180"/>
<evidence type="ECO:0008006" key="4">
    <source>
        <dbReference type="Google" id="ProtNLM"/>
    </source>
</evidence>
<dbReference type="EMBL" id="CP022530">
    <property type="protein sequence ID" value="ASP38842.1"/>
    <property type="molecule type" value="Genomic_DNA"/>
</dbReference>
<keyword evidence="1" id="KW-0812">Transmembrane</keyword>
<evidence type="ECO:0000256" key="1">
    <source>
        <dbReference type="SAM" id="Phobius"/>
    </source>
</evidence>
<gene>
    <name evidence="2" type="ORF">CHH28_09180</name>
</gene>
<dbReference type="AlphaFoldDB" id="A0A222FJL8"/>
<sequence length="173" mass="19728">MICQRSQQRGVAEIELAILLPFALLLWWLLSDLSVWVQQQQRLQQLSHDWAMLLAAESHDSESDTAGAEMGDWQRWLQQQWPDNDEDDGDQSLAYSVLQLSLAQRHSWQSADCPANREQQQAERLLQLTQGDEQPTTLWVVTVCAPLPGYLISRFIPARELTGLRASSMTVAR</sequence>
<accession>A0A222FJL8</accession>
<proteinExistence type="predicted"/>
<name>A0A222FJL8_9GAMM</name>
<evidence type="ECO:0000313" key="3">
    <source>
        <dbReference type="Proteomes" id="UP000202440"/>
    </source>
</evidence>